<dbReference type="PANTHER" id="PTHR36302">
    <property type="entry name" value="BLR7088 PROTEIN"/>
    <property type="match status" value="1"/>
</dbReference>
<gene>
    <name evidence="2" type="ORF">Q0S36_18645</name>
</gene>
<dbReference type="InterPro" id="IPR007410">
    <property type="entry name" value="LpqE-like"/>
</dbReference>
<name>A0ABT8QHJ5_9GAMM</name>
<feature type="signal peptide" evidence="1">
    <location>
        <begin position="1"/>
        <end position="20"/>
    </location>
</feature>
<comment type="caution">
    <text evidence="2">The sequence shown here is derived from an EMBL/GenBank/DDBJ whole genome shotgun (WGS) entry which is preliminary data.</text>
</comment>
<dbReference type="RefSeq" id="WP_301870250.1">
    <property type="nucleotide sequence ID" value="NZ_JAUKNN010000063.1"/>
</dbReference>
<dbReference type="Gene3D" id="2.60.40.1890">
    <property type="entry name" value="PCu(A)C copper chaperone"/>
    <property type="match status" value="1"/>
</dbReference>
<protein>
    <submittedName>
        <fullName evidence="2">Copper chaperone PCu(A)C</fullName>
    </submittedName>
</protein>
<keyword evidence="3" id="KW-1185">Reference proteome</keyword>
<dbReference type="EMBL" id="JAUKNN010000063">
    <property type="protein sequence ID" value="MDN8671365.1"/>
    <property type="molecule type" value="Genomic_DNA"/>
</dbReference>
<dbReference type="Pfam" id="PF04314">
    <property type="entry name" value="PCuAC"/>
    <property type="match status" value="1"/>
</dbReference>
<accession>A0ABT8QHJ5</accession>
<keyword evidence="1" id="KW-0732">Signal</keyword>
<reference evidence="2" key="1">
    <citation type="submission" date="2023-07" db="EMBL/GenBank/DDBJ databases">
        <title>Stenotrophomonas isolates from soil.</title>
        <authorList>
            <person name="Sharma V."/>
            <person name="Zur-Pinska J."/>
            <person name="Hay A.G."/>
        </authorList>
    </citation>
    <scope>NUCLEOTIDE SEQUENCE</scope>
    <source>
        <strain evidence="2">C2</strain>
    </source>
</reference>
<proteinExistence type="predicted"/>
<feature type="chain" id="PRO_5046077191" evidence="1">
    <location>
        <begin position="21"/>
        <end position="153"/>
    </location>
</feature>
<dbReference type="InterPro" id="IPR036182">
    <property type="entry name" value="PCuAC_sf"/>
</dbReference>
<dbReference type="SUPFAM" id="SSF110087">
    <property type="entry name" value="DR1885-like metal-binding protein"/>
    <property type="match status" value="1"/>
</dbReference>
<evidence type="ECO:0000313" key="3">
    <source>
        <dbReference type="Proteomes" id="UP001174315"/>
    </source>
</evidence>
<dbReference type="Proteomes" id="UP001174315">
    <property type="component" value="Unassembled WGS sequence"/>
</dbReference>
<evidence type="ECO:0000256" key="1">
    <source>
        <dbReference type="SAM" id="SignalP"/>
    </source>
</evidence>
<dbReference type="InterPro" id="IPR058248">
    <property type="entry name" value="Lxx211020-like"/>
</dbReference>
<sequence>MITKPFVGVLLMMCAGAASAAAAAAAAVPECVTLSQGWVRLPPSPTATPMTAGYGVIRNGCSTAVAIIGARSASFGDVSLHETRIVDGVSRMRAVERLPLAPGERAVLKPGGLHLMLMDGRRVLEEGQPVWLQVQLEGGTEVSTALIVRKAAP</sequence>
<dbReference type="PANTHER" id="PTHR36302:SF1">
    <property type="entry name" value="COPPER CHAPERONE PCU(A)C"/>
    <property type="match status" value="1"/>
</dbReference>
<evidence type="ECO:0000313" key="2">
    <source>
        <dbReference type="EMBL" id="MDN8671365.1"/>
    </source>
</evidence>
<organism evidence="2 3">
    <name type="scientific">Stenotrophomonas indicatrix</name>
    <dbReference type="NCBI Taxonomy" id="2045451"/>
    <lineage>
        <taxon>Bacteria</taxon>
        <taxon>Pseudomonadati</taxon>
        <taxon>Pseudomonadota</taxon>
        <taxon>Gammaproteobacteria</taxon>
        <taxon>Lysobacterales</taxon>
        <taxon>Lysobacteraceae</taxon>
        <taxon>Stenotrophomonas</taxon>
    </lineage>
</organism>